<evidence type="ECO:0000256" key="4">
    <source>
        <dbReference type="ARBA" id="ARBA00022859"/>
    </source>
</evidence>
<comment type="subcellular location">
    <subcellularLocation>
        <location evidence="1">Inflammasome</location>
    </subcellularLocation>
</comment>
<dbReference type="EMBL" id="JAHDVG010000483">
    <property type="protein sequence ID" value="KAH1171990.1"/>
    <property type="molecule type" value="Genomic_DNA"/>
</dbReference>
<dbReference type="PANTHER" id="PTHR46985">
    <property type="entry name" value="NACHT, LRR AND PYD DOMAINS-CONTAINING PROTEIN 1"/>
    <property type="match status" value="1"/>
</dbReference>
<feature type="domain" description="CARD" evidence="8">
    <location>
        <begin position="795"/>
        <end position="883"/>
    </location>
</feature>
<dbReference type="Pfam" id="PF23679">
    <property type="entry name" value="UPA-FIIND"/>
    <property type="match status" value="1"/>
</dbReference>
<feature type="domain" description="FIIND" evidence="10">
    <location>
        <begin position="514"/>
        <end position="796"/>
    </location>
</feature>
<organism evidence="11 12">
    <name type="scientific">Mauremys mutica</name>
    <name type="common">yellowpond turtle</name>
    <dbReference type="NCBI Taxonomy" id="74926"/>
    <lineage>
        <taxon>Eukaryota</taxon>
        <taxon>Metazoa</taxon>
        <taxon>Chordata</taxon>
        <taxon>Craniata</taxon>
        <taxon>Vertebrata</taxon>
        <taxon>Euteleostomi</taxon>
        <taxon>Archelosauria</taxon>
        <taxon>Testudinata</taxon>
        <taxon>Testudines</taxon>
        <taxon>Cryptodira</taxon>
        <taxon>Durocryptodira</taxon>
        <taxon>Testudinoidea</taxon>
        <taxon>Geoemydidae</taxon>
        <taxon>Geoemydinae</taxon>
        <taxon>Mauremys</taxon>
    </lineage>
</organism>
<dbReference type="CDD" id="cd08330">
    <property type="entry name" value="CARD_ASC_NALP1"/>
    <property type="match status" value="4"/>
</dbReference>
<evidence type="ECO:0000259" key="9">
    <source>
        <dbReference type="PROSITE" id="PS50824"/>
    </source>
</evidence>
<evidence type="ECO:0000313" key="12">
    <source>
        <dbReference type="Proteomes" id="UP000827986"/>
    </source>
</evidence>
<dbReference type="Gene3D" id="1.10.533.10">
    <property type="entry name" value="Death Domain, Fas"/>
    <property type="match status" value="6"/>
</dbReference>
<dbReference type="Pfam" id="PF02758">
    <property type="entry name" value="PYRIN"/>
    <property type="match status" value="1"/>
</dbReference>
<feature type="domain" description="CARD" evidence="8">
    <location>
        <begin position="169"/>
        <end position="243"/>
    </location>
</feature>
<dbReference type="InterPro" id="IPR051249">
    <property type="entry name" value="NLRP_Inflammasome"/>
</dbReference>
<dbReference type="AlphaFoldDB" id="A0A9D4AX83"/>
<keyword evidence="2" id="KW-0963">Cytoplasm</keyword>
<dbReference type="InterPro" id="IPR025307">
    <property type="entry name" value="FIIND_dom"/>
</dbReference>
<gene>
    <name evidence="11" type="ORF">KIL84_007608</name>
</gene>
<dbReference type="PANTHER" id="PTHR46985:SF4">
    <property type="entry name" value="CASPASE RECRUITMENT DOMAIN-CONTAINING PROTEIN 8"/>
    <property type="match status" value="1"/>
</dbReference>
<evidence type="ECO:0000313" key="11">
    <source>
        <dbReference type="EMBL" id="KAH1171990.1"/>
    </source>
</evidence>
<dbReference type="FunFam" id="1.10.533.10:FF:000013">
    <property type="entry name" value="Apoptosis-associated speck-like protein containing a CARD"/>
    <property type="match status" value="2"/>
</dbReference>
<comment type="caution">
    <text evidence="11">The sequence shown here is derived from an EMBL/GenBank/DDBJ whole genome shotgun (WGS) entry which is preliminary data.</text>
</comment>
<proteinExistence type="predicted"/>
<keyword evidence="5" id="KW-0395">Inflammatory response</keyword>
<dbReference type="Pfam" id="PF00619">
    <property type="entry name" value="CARD"/>
    <property type="match status" value="3"/>
</dbReference>
<dbReference type="GO" id="GO:0061702">
    <property type="term" value="C:canonical inflammasome complex"/>
    <property type="evidence" value="ECO:0007669"/>
    <property type="project" value="UniProtKB-SubCell"/>
</dbReference>
<dbReference type="InterPro" id="IPR011029">
    <property type="entry name" value="DEATH-like_dom_sf"/>
</dbReference>
<name>A0A9D4AX83_9SAUR</name>
<dbReference type="InterPro" id="IPR004020">
    <property type="entry name" value="DAPIN"/>
</dbReference>
<dbReference type="InterPro" id="IPR033516">
    <property type="entry name" value="CARD8/ASC/NALP1_CARD"/>
</dbReference>
<dbReference type="SUPFAM" id="SSF47986">
    <property type="entry name" value="DEATH domain"/>
    <property type="match status" value="5"/>
</dbReference>
<dbReference type="Proteomes" id="UP000827986">
    <property type="component" value="Unassembled WGS sequence"/>
</dbReference>
<sequence>MEWAESELLETLEELGERELQRFKDKLSEIQPKEGYQHLPSGSLRNADLLALADLLLLFYGTDDGAEVAVEVLRAIDQEALAERLKILIDTLEYEKSYFERQLQQHHFARGGFMYVECTLNDEQYQTIRAEKTSQEKMQKLYELVPGWDEWQKDQLYQALKETNRDLVEELEGGHFVDRHREKLIQRVPEVDRVLKLLRGHTLTPEQYQSISTRRSNVEKMQKLYKLVPSWGREHKDRLYRVLWITNRALVDEFAGVGTRAQKPSTSTSPGATREHFVERHREQLIQRASSVDTILDVLKRSHYMLEQKSLFLAQKAANESLTEELEASKRRTGRGGRLRNRPHILNDEQYQMIGPEKTSQEKMRKLYKLVPSWGKRQKDRLCLLKKTNRGLVEKLKGASTPAQMPSTSTSPGATCLDKRPDFFPHQDQPYLALKATSESLTEEPEGFTSKETESDSSSAAAMKAAGGIICQQTLLPSIGSVAGAAGETSRRQSLTAFLRGQHKCNWCAREEEDLPEEIKPEIIPDLDGNQEMYRVHFPKAGWFCCPETELEFEVRAAVTIQYGYSSWRQHLTELQEKQWMVAGPLFDIRVEPTEAVAAIHLPHFLCLRDADNSRMQIARFIDEGMILENPKQVRSFHAVLENPSFSLIGLFWRRENSHQRTQVHSTVLLYQARKTVNLTLHLYLIPDDGSRVKAVEVYEEKCRSWFVSKSHFTPEPLCFGSCCIVSSLSAITVTPKELPFLDKPAEAFQPFTEIHTTGLKKELKLTLAEKNDRKQIWEAVIRPEDLMPSVSSTEMRTDKHFVDQHREQLIQGVISVDGILDKLHGSVVDEEQYQMVISGSTNPEKMRKLYKLVPSWNTDCKDKLYQALKDTDRYLVKKLEGK</sequence>
<protein>
    <submittedName>
        <fullName evidence="11">Uncharacterized protein</fullName>
    </submittedName>
</protein>
<keyword evidence="6" id="KW-1271">Inflammasome</keyword>
<evidence type="ECO:0000256" key="2">
    <source>
        <dbReference type="ARBA" id="ARBA00022490"/>
    </source>
</evidence>
<feature type="domain" description="Pyrin" evidence="9">
    <location>
        <begin position="1"/>
        <end position="86"/>
    </location>
</feature>
<dbReference type="PROSITE" id="PS50824">
    <property type="entry name" value="DAPIN"/>
    <property type="match status" value="1"/>
</dbReference>
<evidence type="ECO:0000259" key="10">
    <source>
        <dbReference type="PROSITE" id="PS51830"/>
    </source>
</evidence>
<keyword evidence="4" id="KW-0391">Immunity</keyword>
<dbReference type="Pfam" id="PF13553">
    <property type="entry name" value="FIIND"/>
    <property type="match status" value="1"/>
</dbReference>
<evidence type="ECO:0000256" key="5">
    <source>
        <dbReference type="ARBA" id="ARBA00023198"/>
    </source>
</evidence>
<keyword evidence="3" id="KW-0399">Innate immunity</keyword>
<dbReference type="GO" id="GO:0045087">
    <property type="term" value="P:innate immune response"/>
    <property type="evidence" value="ECO:0007669"/>
    <property type="project" value="UniProtKB-KW"/>
</dbReference>
<reference evidence="11" key="1">
    <citation type="submission" date="2021-09" db="EMBL/GenBank/DDBJ databases">
        <title>The genome of Mauremys mutica provides insights into the evolution of semi-aquatic lifestyle.</title>
        <authorList>
            <person name="Gong S."/>
            <person name="Gao Y."/>
        </authorList>
    </citation>
    <scope>NUCLEOTIDE SEQUENCE</scope>
    <source>
        <strain evidence="11">MM-2020</strain>
        <tissue evidence="11">Muscle</tissue>
    </source>
</reference>
<dbReference type="PROSITE" id="PS50209">
    <property type="entry name" value="CARD"/>
    <property type="match status" value="2"/>
</dbReference>
<keyword evidence="12" id="KW-1185">Reference proteome</keyword>
<evidence type="ECO:0000259" key="8">
    <source>
        <dbReference type="PROSITE" id="PS50209"/>
    </source>
</evidence>
<feature type="region of interest" description="Disordered" evidence="7">
    <location>
        <begin position="438"/>
        <end position="459"/>
    </location>
</feature>
<dbReference type="GO" id="GO:0042981">
    <property type="term" value="P:regulation of apoptotic process"/>
    <property type="evidence" value="ECO:0007669"/>
    <property type="project" value="InterPro"/>
</dbReference>
<evidence type="ECO:0000256" key="6">
    <source>
        <dbReference type="ARBA" id="ARBA00023233"/>
    </source>
</evidence>
<dbReference type="InterPro" id="IPR001315">
    <property type="entry name" value="CARD"/>
</dbReference>
<dbReference type="PROSITE" id="PS51830">
    <property type="entry name" value="FIIND"/>
    <property type="match status" value="1"/>
</dbReference>
<accession>A0A9D4AX83</accession>
<dbReference type="GO" id="GO:0006954">
    <property type="term" value="P:inflammatory response"/>
    <property type="evidence" value="ECO:0007669"/>
    <property type="project" value="UniProtKB-KW"/>
</dbReference>
<dbReference type="SMART" id="SM01289">
    <property type="entry name" value="PYRIN"/>
    <property type="match status" value="1"/>
</dbReference>
<evidence type="ECO:0000256" key="7">
    <source>
        <dbReference type="SAM" id="MobiDB-lite"/>
    </source>
</evidence>
<evidence type="ECO:0000256" key="3">
    <source>
        <dbReference type="ARBA" id="ARBA00022588"/>
    </source>
</evidence>
<evidence type="ECO:0000256" key="1">
    <source>
        <dbReference type="ARBA" id="ARBA00004110"/>
    </source>
</evidence>